<dbReference type="SMART" id="SM00360">
    <property type="entry name" value="RRM"/>
    <property type="match status" value="2"/>
</dbReference>
<feature type="compositionally biased region" description="Basic and acidic residues" evidence="3">
    <location>
        <begin position="51"/>
        <end position="60"/>
    </location>
</feature>
<dbReference type="InterPro" id="IPR050502">
    <property type="entry name" value="Euk_RNA-bind_prot"/>
</dbReference>
<dbReference type="OrthoDB" id="1875751at2759"/>
<feature type="compositionally biased region" description="Basic residues" evidence="3">
    <location>
        <begin position="41"/>
        <end position="50"/>
    </location>
</feature>
<organism evidence="5 6">
    <name type="scientific">Ophiocordyceps australis</name>
    <dbReference type="NCBI Taxonomy" id="1399860"/>
    <lineage>
        <taxon>Eukaryota</taxon>
        <taxon>Fungi</taxon>
        <taxon>Dikarya</taxon>
        <taxon>Ascomycota</taxon>
        <taxon>Pezizomycotina</taxon>
        <taxon>Sordariomycetes</taxon>
        <taxon>Hypocreomycetidae</taxon>
        <taxon>Hypocreales</taxon>
        <taxon>Ophiocordycipitaceae</taxon>
        <taxon>Ophiocordyceps</taxon>
    </lineage>
</organism>
<dbReference type="GO" id="GO:0003729">
    <property type="term" value="F:mRNA binding"/>
    <property type="evidence" value="ECO:0007669"/>
    <property type="project" value="TreeGrafter"/>
</dbReference>
<sequence length="397" mass="44286">MADKQRDSAEPDTATQAPSTKRKAVVQEIQVDLSAPEPPSKKARRALKKGKSLDAKKRDSDDDDDDSQRYDQDDADKSRPPSEHGVWIGNLPFTVTAPDLRKWLVDNSGGVITNESITRIKMPMSKIAAQDKSQKPTNKGFAYIDFEDISHKLAAAALTEAPFGGRQLLIKDSKSFEGRPAKATEQASGAVGSNGKLQVSDARGSSKIFVGNMSFKATQEDLTRHFEKCGEIKWVKLATFEDSGKCKGYGWVTFKEPEAAAWAVKGFVKVKEEIETDKDFDHDLDESQDGAQRKKFKMRKWWVNRLLGRELKIELAEDDQTRYKKRFGKGGSNRQGIEKPIHDENHITNRGDNEDAEQSQQIREATRPAVHKGHDIDIARRTGGLVKPTGTKATFDD</sequence>
<dbReference type="InterPro" id="IPR000504">
    <property type="entry name" value="RRM_dom"/>
</dbReference>
<dbReference type="InterPro" id="IPR035979">
    <property type="entry name" value="RBD_domain_sf"/>
</dbReference>
<dbReference type="PROSITE" id="PS50102">
    <property type="entry name" value="RRM"/>
    <property type="match status" value="2"/>
</dbReference>
<dbReference type="Proteomes" id="UP000224854">
    <property type="component" value="Unassembled WGS sequence"/>
</dbReference>
<dbReference type="SUPFAM" id="SSF54928">
    <property type="entry name" value="RNA-binding domain, RBD"/>
    <property type="match status" value="1"/>
</dbReference>
<keyword evidence="6" id="KW-1185">Reference proteome</keyword>
<evidence type="ECO:0000256" key="1">
    <source>
        <dbReference type="ARBA" id="ARBA00022884"/>
    </source>
</evidence>
<dbReference type="PANTHER" id="PTHR48025">
    <property type="entry name" value="OS02G0815200 PROTEIN"/>
    <property type="match status" value="1"/>
</dbReference>
<proteinExistence type="predicted"/>
<feature type="domain" description="RRM" evidence="4">
    <location>
        <begin position="84"/>
        <end position="175"/>
    </location>
</feature>
<keyword evidence="1 2" id="KW-0694">RNA-binding</keyword>
<evidence type="ECO:0000256" key="3">
    <source>
        <dbReference type="SAM" id="MobiDB-lite"/>
    </source>
</evidence>
<feature type="region of interest" description="Disordered" evidence="3">
    <location>
        <begin position="326"/>
        <end position="397"/>
    </location>
</feature>
<dbReference type="GO" id="GO:0005634">
    <property type="term" value="C:nucleus"/>
    <property type="evidence" value="ECO:0007669"/>
    <property type="project" value="TreeGrafter"/>
</dbReference>
<dbReference type="PANTHER" id="PTHR48025:SF1">
    <property type="entry name" value="RRM DOMAIN-CONTAINING PROTEIN"/>
    <property type="match status" value="1"/>
</dbReference>
<reference evidence="5 6" key="1">
    <citation type="submission" date="2017-06" db="EMBL/GenBank/DDBJ databases">
        <title>Ant-infecting Ophiocordyceps genomes reveal a high diversity of potential behavioral manipulation genes and a possible major role for enterotoxins.</title>
        <authorList>
            <person name="De Bekker C."/>
            <person name="Evans H.C."/>
            <person name="Brachmann A."/>
            <person name="Hughes D.P."/>
        </authorList>
    </citation>
    <scope>NUCLEOTIDE SEQUENCE [LARGE SCALE GENOMIC DNA]</scope>
    <source>
        <strain evidence="5 6">1348a</strain>
    </source>
</reference>
<dbReference type="Gene3D" id="3.30.70.330">
    <property type="match status" value="2"/>
</dbReference>
<accession>A0A2C5ZPD0</accession>
<evidence type="ECO:0000313" key="5">
    <source>
        <dbReference type="EMBL" id="PHH81274.1"/>
    </source>
</evidence>
<protein>
    <recommendedName>
        <fullName evidence="4">RRM domain-containing protein</fullName>
    </recommendedName>
</protein>
<dbReference type="AlphaFoldDB" id="A0A2C5ZPD0"/>
<feature type="compositionally biased region" description="Basic and acidic residues" evidence="3">
    <location>
        <begin position="67"/>
        <end position="82"/>
    </location>
</feature>
<evidence type="ECO:0000313" key="6">
    <source>
        <dbReference type="Proteomes" id="UP000224854"/>
    </source>
</evidence>
<dbReference type="Pfam" id="PF00076">
    <property type="entry name" value="RRM_1"/>
    <property type="match status" value="1"/>
</dbReference>
<feature type="domain" description="RRM" evidence="4">
    <location>
        <begin position="206"/>
        <end position="318"/>
    </location>
</feature>
<gene>
    <name evidence="5" type="ORF">CDD82_1140</name>
</gene>
<dbReference type="InterPro" id="IPR012677">
    <property type="entry name" value="Nucleotide-bd_a/b_plait_sf"/>
</dbReference>
<evidence type="ECO:0000259" key="4">
    <source>
        <dbReference type="PROSITE" id="PS50102"/>
    </source>
</evidence>
<name>A0A2C5ZPD0_9HYPO</name>
<dbReference type="EMBL" id="NJEU01000132">
    <property type="protein sequence ID" value="PHH81274.1"/>
    <property type="molecule type" value="Genomic_DNA"/>
</dbReference>
<evidence type="ECO:0000256" key="2">
    <source>
        <dbReference type="PROSITE-ProRule" id="PRU00176"/>
    </source>
</evidence>
<feature type="region of interest" description="Disordered" evidence="3">
    <location>
        <begin position="1"/>
        <end position="89"/>
    </location>
</feature>
<comment type="caution">
    <text evidence="5">The sequence shown here is derived from an EMBL/GenBank/DDBJ whole genome shotgun (WGS) entry which is preliminary data.</text>
</comment>
<feature type="compositionally biased region" description="Basic and acidic residues" evidence="3">
    <location>
        <begin position="336"/>
        <end position="353"/>
    </location>
</feature>